<keyword evidence="2" id="KW-0808">Transferase</keyword>
<dbReference type="GO" id="GO:0032259">
    <property type="term" value="P:methylation"/>
    <property type="evidence" value="ECO:0007669"/>
    <property type="project" value="UniProtKB-KW"/>
</dbReference>
<dbReference type="EMBL" id="CP159872">
    <property type="protein sequence ID" value="XCM77525.1"/>
    <property type="molecule type" value="Genomic_DNA"/>
</dbReference>
<dbReference type="GO" id="GO:0017000">
    <property type="term" value="P:antibiotic biosynthetic process"/>
    <property type="evidence" value="ECO:0007669"/>
    <property type="project" value="UniProtKB-ARBA"/>
</dbReference>
<dbReference type="KEGG" id="kcm:ABWK59_00425"/>
<dbReference type="InterPro" id="IPR029063">
    <property type="entry name" value="SAM-dependent_MTases_sf"/>
</dbReference>
<name>A0AAU8JNV9_9ACTN</name>
<dbReference type="GO" id="GO:0008168">
    <property type="term" value="F:methyltransferase activity"/>
    <property type="evidence" value="ECO:0007669"/>
    <property type="project" value="UniProtKB-KW"/>
</dbReference>
<evidence type="ECO:0000259" key="3">
    <source>
        <dbReference type="Pfam" id="PF13649"/>
    </source>
</evidence>
<organism evidence="4">
    <name type="scientific">Kitasatospora camelliae</name>
    <dbReference type="NCBI Taxonomy" id="3156397"/>
    <lineage>
        <taxon>Bacteria</taxon>
        <taxon>Bacillati</taxon>
        <taxon>Actinomycetota</taxon>
        <taxon>Actinomycetes</taxon>
        <taxon>Kitasatosporales</taxon>
        <taxon>Streptomycetaceae</taxon>
        <taxon>Kitasatospora</taxon>
    </lineage>
</organism>
<evidence type="ECO:0000256" key="2">
    <source>
        <dbReference type="ARBA" id="ARBA00022679"/>
    </source>
</evidence>
<protein>
    <submittedName>
        <fullName evidence="4">Methyltransferase domain-containing protein</fullName>
    </submittedName>
</protein>
<dbReference type="SUPFAM" id="SSF53335">
    <property type="entry name" value="S-adenosyl-L-methionine-dependent methyltransferases"/>
    <property type="match status" value="1"/>
</dbReference>
<keyword evidence="1 4" id="KW-0489">Methyltransferase</keyword>
<dbReference type="Pfam" id="PF13649">
    <property type="entry name" value="Methyltransf_25"/>
    <property type="match status" value="1"/>
</dbReference>
<reference evidence="4" key="1">
    <citation type="submission" date="2024-06" db="EMBL/GenBank/DDBJ databases">
        <title>The genome sequences of Kitasatospora sp. strain HUAS MG31.</title>
        <authorList>
            <person name="Mo P."/>
        </authorList>
    </citation>
    <scope>NUCLEOTIDE SEQUENCE</scope>
    <source>
        <strain evidence="4">HUAS MG31</strain>
    </source>
</reference>
<dbReference type="PANTHER" id="PTHR43861">
    <property type="entry name" value="TRANS-ACONITATE 2-METHYLTRANSFERASE-RELATED"/>
    <property type="match status" value="1"/>
</dbReference>
<feature type="domain" description="Methyltransferase" evidence="3">
    <location>
        <begin position="51"/>
        <end position="146"/>
    </location>
</feature>
<dbReference type="Gene3D" id="3.40.50.150">
    <property type="entry name" value="Vaccinia Virus protein VP39"/>
    <property type="match status" value="1"/>
</dbReference>
<proteinExistence type="predicted"/>
<dbReference type="PANTHER" id="PTHR43861:SF1">
    <property type="entry name" value="TRANS-ACONITATE 2-METHYLTRANSFERASE"/>
    <property type="match status" value="1"/>
</dbReference>
<evidence type="ECO:0000256" key="1">
    <source>
        <dbReference type="ARBA" id="ARBA00022603"/>
    </source>
</evidence>
<sequence>MRQIVNSQQFEAWNGEEGQHWSTRYDRWNAVNEGFNPLLLEAAAIGPGERVLDVGCGAGQTTRLAAGAAAKGSVLGLDLSAPMLARARALAAEEGLERIAFEQGDAQVHPLPTAGFDVAISRFGIMFFEDPVAAFGNIGRALRPGGRIAFVCMSDPARTEWVQVFDAVRAVLPLPPQDGGGPSGPGMFSLADPAVIHRVLGAAAFTDVRTEPVEAPGRFGRDAWDAADHVLGSGPVRHLASLLDPAGTDGRTGADRVRAALATALAAYERPTGVHLRTAAWLVTATRP</sequence>
<gene>
    <name evidence="4" type="ORF">ABWK59_00425</name>
</gene>
<dbReference type="RefSeq" id="WP_354637146.1">
    <property type="nucleotide sequence ID" value="NZ_CP159872.1"/>
</dbReference>
<evidence type="ECO:0000313" key="4">
    <source>
        <dbReference type="EMBL" id="XCM77525.1"/>
    </source>
</evidence>
<dbReference type="AlphaFoldDB" id="A0AAU8JNV9"/>
<dbReference type="CDD" id="cd02440">
    <property type="entry name" value="AdoMet_MTases"/>
    <property type="match status" value="1"/>
</dbReference>
<dbReference type="InterPro" id="IPR041698">
    <property type="entry name" value="Methyltransf_25"/>
</dbReference>
<accession>A0AAU8JNV9</accession>